<dbReference type="RefSeq" id="WP_099383904.1">
    <property type="nucleotide sequence ID" value="NZ_PEBD01000010.1"/>
</dbReference>
<evidence type="ECO:0000256" key="4">
    <source>
        <dbReference type="ARBA" id="ARBA00023709"/>
    </source>
</evidence>
<reference evidence="7 8" key="1">
    <citation type="submission" date="2017-10" db="EMBL/GenBank/DDBJ databases">
        <title>The draft genome sequence of Williamsia sp. BULT 1.1 isolated from the semi-arid grassland soils from South Africa.</title>
        <authorList>
            <person name="Kabwe M.H."/>
            <person name="Govender N."/>
            <person name="Mutseka Lunga P."/>
            <person name="Vikram S."/>
            <person name="Makhalanyane T.P."/>
        </authorList>
    </citation>
    <scope>NUCLEOTIDE SEQUENCE [LARGE SCALE GENOMIC DNA]</scope>
    <source>
        <strain evidence="7 8">BULT 1.1</strain>
    </source>
</reference>
<name>A0A2G3PIF0_WILMA</name>
<dbReference type="AlphaFoldDB" id="A0A2G3PIF0"/>
<comment type="catalytic activity">
    <reaction evidence="4">
        <text>a (3S)-3-hydroxyacyl-CoA = a (2E)-enoyl-CoA + H2O</text>
        <dbReference type="Rhea" id="RHEA:16105"/>
        <dbReference type="ChEBI" id="CHEBI:15377"/>
        <dbReference type="ChEBI" id="CHEBI:57318"/>
        <dbReference type="ChEBI" id="CHEBI:58856"/>
        <dbReference type="EC" id="4.2.1.17"/>
    </reaction>
</comment>
<comment type="function">
    <text evidence="1">Could possibly oxidize fatty acids using specific components.</text>
</comment>
<keyword evidence="3" id="KW-0443">Lipid metabolism</keyword>
<dbReference type="Pfam" id="PF00378">
    <property type="entry name" value="ECH_1"/>
    <property type="match status" value="1"/>
</dbReference>
<proteinExistence type="inferred from homology"/>
<evidence type="ECO:0000256" key="6">
    <source>
        <dbReference type="RuleBase" id="RU003707"/>
    </source>
</evidence>
<dbReference type="InterPro" id="IPR045002">
    <property type="entry name" value="Ech1-like"/>
</dbReference>
<dbReference type="EMBL" id="PEBD01000010">
    <property type="protein sequence ID" value="PHV65523.1"/>
    <property type="molecule type" value="Genomic_DNA"/>
</dbReference>
<dbReference type="CDD" id="cd06558">
    <property type="entry name" value="crotonase-like"/>
    <property type="match status" value="1"/>
</dbReference>
<evidence type="ECO:0000256" key="3">
    <source>
        <dbReference type="ARBA" id="ARBA00022832"/>
    </source>
</evidence>
<dbReference type="PROSITE" id="PS00166">
    <property type="entry name" value="ENOYL_COA_HYDRATASE"/>
    <property type="match status" value="1"/>
</dbReference>
<comment type="caution">
    <text evidence="7">The sequence shown here is derived from an EMBL/GenBank/DDBJ whole genome shotgun (WGS) entry which is preliminary data.</text>
</comment>
<keyword evidence="7" id="KW-0456">Lyase</keyword>
<dbReference type="GO" id="GO:0018812">
    <property type="term" value="F:3-hydroxyacyl-CoA dehydratase activity"/>
    <property type="evidence" value="ECO:0007669"/>
    <property type="project" value="RHEA"/>
</dbReference>
<dbReference type="InterPro" id="IPR018376">
    <property type="entry name" value="Enoyl-CoA_hyd/isom_CS"/>
</dbReference>
<dbReference type="GO" id="GO:0006631">
    <property type="term" value="P:fatty acid metabolic process"/>
    <property type="evidence" value="ECO:0007669"/>
    <property type="project" value="UniProtKB-KW"/>
</dbReference>
<dbReference type="PANTHER" id="PTHR43149:SF1">
    <property type="entry name" value="DELTA(3,5)-DELTA(2,4)-DIENOYL-COA ISOMERASE, MITOCHONDRIAL"/>
    <property type="match status" value="1"/>
</dbReference>
<dbReference type="NCBIfam" id="NF005699">
    <property type="entry name" value="PRK07509.1"/>
    <property type="match status" value="1"/>
</dbReference>
<dbReference type="Gene3D" id="3.90.226.10">
    <property type="entry name" value="2-enoyl-CoA Hydratase, Chain A, domain 1"/>
    <property type="match status" value="1"/>
</dbReference>
<evidence type="ECO:0000256" key="1">
    <source>
        <dbReference type="ARBA" id="ARBA00002994"/>
    </source>
</evidence>
<evidence type="ECO:0000313" key="8">
    <source>
        <dbReference type="Proteomes" id="UP000225108"/>
    </source>
</evidence>
<organism evidence="7 8">
    <name type="scientific">Williamsia marianensis</name>
    <dbReference type="NCBI Taxonomy" id="85044"/>
    <lineage>
        <taxon>Bacteria</taxon>
        <taxon>Bacillati</taxon>
        <taxon>Actinomycetota</taxon>
        <taxon>Actinomycetes</taxon>
        <taxon>Mycobacteriales</taxon>
        <taxon>Nocardiaceae</taxon>
        <taxon>Williamsia</taxon>
    </lineage>
</organism>
<sequence length="272" mass="28402">MTDTSGDAAGRQRVTCEVADGVAQVRLNRPDKMNALDPAMFEALVDVGSALIDRTDVSAVVIAGEGRAFCAGLDMGQFELMQGGAADVVADRERLGAATALGQQAVHVWSLVPVPVIAALHGVAFGGGLQVALGADIRIAAPDTTLSVMEIVWGLIPDMTGTQILPELVGRDVAKELVFTGRRISGSDAAALGLVTRTDDEPLSAATALATEIAGNSRGALVEAKALLELAGRVDLAAGFDAEQVAIRKLIGSPEQIEVVRRRTEDMARRRR</sequence>
<comment type="similarity">
    <text evidence="2 6">Belongs to the enoyl-CoA hydratase/isomerase family.</text>
</comment>
<accession>A0A2G3PIF0</accession>
<keyword evidence="3" id="KW-0276">Fatty acid metabolism</keyword>
<dbReference type="InterPro" id="IPR001753">
    <property type="entry name" value="Enoyl-CoA_hydra/iso"/>
</dbReference>
<evidence type="ECO:0000256" key="2">
    <source>
        <dbReference type="ARBA" id="ARBA00005254"/>
    </source>
</evidence>
<evidence type="ECO:0000313" key="7">
    <source>
        <dbReference type="EMBL" id="PHV65523.1"/>
    </source>
</evidence>
<evidence type="ECO:0000256" key="5">
    <source>
        <dbReference type="ARBA" id="ARBA00023717"/>
    </source>
</evidence>
<dbReference type="SUPFAM" id="SSF52096">
    <property type="entry name" value="ClpP/crotonase"/>
    <property type="match status" value="1"/>
</dbReference>
<dbReference type="PANTHER" id="PTHR43149">
    <property type="entry name" value="ENOYL-COA HYDRATASE"/>
    <property type="match status" value="1"/>
</dbReference>
<comment type="catalytic activity">
    <reaction evidence="5">
        <text>a 4-saturated-(3S)-3-hydroxyacyl-CoA = a (3E)-enoyl-CoA + H2O</text>
        <dbReference type="Rhea" id="RHEA:20724"/>
        <dbReference type="ChEBI" id="CHEBI:15377"/>
        <dbReference type="ChEBI" id="CHEBI:58521"/>
        <dbReference type="ChEBI" id="CHEBI:137480"/>
        <dbReference type="EC" id="4.2.1.17"/>
    </reaction>
</comment>
<dbReference type="EC" id="4.2.1.17" evidence="7"/>
<dbReference type="GO" id="GO:0016853">
    <property type="term" value="F:isomerase activity"/>
    <property type="evidence" value="ECO:0007669"/>
    <property type="project" value="InterPro"/>
</dbReference>
<gene>
    <name evidence="7" type="ORF">CSW57_17370</name>
</gene>
<dbReference type="InterPro" id="IPR029045">
    <property type="entry name" value="ClpP/crotonase-like_dom_sf"/>
</dbReference>
<protein>
    <submittedName>
        <fullName evidence="7">Enoyl-CoA hydratase</fullName>
        <ecNumber evidence="7">4.2.1.17</ecNumber>
    </submittedName>
</protein>
<dbReference type="Proteomes" id="UP000225108">
    <property type="component" value="Unassembled WGS sequence"/>
</dbReference>